<evidence type="ECO:0000313" key="1">
    <source>
        <dbReference type="EMBL" id="ABP87955.1"/>
    </source>
</evidence>
<gene>
    <name evidence="1" type="primary">48</name>
</gene>
<dbReference type="RefSeq" id="YP_001285457.1">
    <property type="nucleotide sequence ID" value="NC_009531.1"/>
</dbReference>
<reference evidence="1 2" key="1">
    <citation type="journal article" date="2007" name="J. Mol. Biol.">
        <title>Genome sequence, structural proteins, and capsid organization of the cyanophage Syn5: a "horned" bacteriophage of marine synechococcus.</title>
        <authorList>
            <person name="Pope W.H."/>
            <person name="Weigele P.R."/>
            <person name="Chang J."/>
            <person name="Pedulla M.L."/>
            <person name="Ford M.E."/>
            <person name="Houtz J.M."/>
            <person name="Jiang W."/>
            <person name="Chiu W."/>
            <person name="Hatfull G.F."/>
            <person name="Hendrix R.W."/>
            <person name="King J."/>
        </authorList>
    </citation>
    <scope>NUCLEOTIDE SEQUENCE</scope>
</reference>
<dbReference type="EMBL" id="EF372997">
    <property type="protein sequence ID" value="ABP87955.1"/>
    <property type="molecule type" value="Genomic_DNA"/>
</dbReference>
<evidence type="ECO:0000313" key="2">
    <source>
        <dbReference type="Proteomes" id="UP000000241"/>
    </source>
</evidence>
<proteinExistence type="predicted"/>
<protein>
    <submittedName>
        <fullName evidence="1">Gp48</fullName>
    </submittedName>
</protein>
<keyword evidence="2" id="KW-1185">Reference proteome</keyword>
<dbReference type="GeneID" id="5220179"/>
<sequence length="56" mass="6023">MHSVIELIKPIVIGWLTSPAASKLLIEVLENLAAKSDNEVDDALVAGLARALRVEE</sequence>
<accession>A4ZRC9</accession>
<dbReference type="KEGG" id="vg:5220179"/>
<dbReference type="Proteomes" id="UP000000241">
    <property type="component" value="Segment"/>
</dbReference>
<name>A4ZRC9_9CAUD</name>
<organism evidence="1 2">
    <name type="scientific">Synechococcus phage Syn5</name>
    <dbReference type="NCBI Taxonomy" id="2914003"/>
    <lineage>
        <taxon>Viruses</taxon>
        <taxon>Duplodnaviria</taxon>
        <taxon>Heunggongvirae</taxon>
        <taxon>Uroviricota</taxon>
        <taxon>Caudoviricetes</taxon>
        <taxon>Autographivirales</taxon>
        <taxon>Voetvirus</taxon>
        <taxon>Voetvirus syn5</taxon>
    </lineage>
</organism>